<dbReference type="AlphaFoldDB" id="A0A8H6LYP3"/>
<name>A0A8H6LYP3_9AGAR</name>
<comment type="caution">
    <text evidence="2">The sequence shown here is derived from an EMBL/GenBank/DDBJ whole genome shotgun (WGS) entry which is preliminary data.</text>
</comment>
<accession>A0A8H6LYP3</accession>
<evidence type="ECO:0000313" key="3">
    <source>
        <dbReference type="Proteomes" id="UP000521943"/>
    </source>
</evidence>
<evidence type="ECO:0000313" key="2">
    <source>
        <dbReference type="EMBL" id="KAF6747755.1"/>
    </source>
</evidence>
<organism evidence="2 3">
    <name type="scientific">Ephemerocybe angulata</name>
    <dbReference type="NCBI Taxonomy" id="980116"/>
    <lineage>
        <taxon>Eukaryota</taxon>
        <taxon>Fungi</taxon>
        <taxon>Dikarya</taxon>
        <taxon>Basidiomycota</taxon>
        <taxon>Agaricomycotina</taxon>
        <taxon>Agaricomycetes</taxon>
        <taxon>Agaricomycetidae</taxon>
        <taxon>Agaricales</taxon>
        <taxon>Agaricineae</taxon>
        <taxon>Psathyrellaceae</taxon>
        <taxon>Ephemerocybe</taxon>
    </lineage>
</organism>
<dbReference type="EMBL" id="JACGCI010000078">
    <property type="protein sequence ID" value="KAF6747755.1"/>
    <property type="molecule type" value="Genomic_DNA"/>
</dbReference>
<evidence type="ECO:0000256" key="1">
    <source>
        <dbReference type="SAM" id="MobiDB-lite"/>
    </source>
</evidence>
<sequence length="170" mass="19097">MYCQSPCTTPNWRLNSSQAGVGFLPIKRQSTERAALCTLSSLRVASRASSLALPLAHNSGGTECWVAVGTDSWEEDRRDSREPRESRQAGCNRYLQETIFLSTPFRRPVLWGTSSSENIQQQTFGPQRRRERGSLGHSEACLNADKWHSRVVHLIFETDDPGMDRRDTGA</sequence>
<feature type="region of interest" description="Disordered" evidence="1">
    <location>
        <begin position="116"/>
        <end position="136"/>
    </location>
</feature>
<keyword evidence="3" id="KW-1185">Reference proteome</keyword>
<reference evidence="2 3" key="1">
    <citation type="submission" date="2020-07" db="EMBL/GenBank/DDBJ databases">
        <title>Comparative genomics of pyrophilous fungi reveals a link between fire events and developmental genes.</title>
        <authorList>
            <consortium name="DOE Joint Genome Institute"/>
            <person name="Steindorff A.S."/>
            <person name="Carver A."/>
            <person name="Calhoun S."/>
            <person name="Stillman K."/>
            <person name="Liu H."/>
            <person name="Lipzen A."/>
            <person name="Pangilinan J."/>
            <person name="Labutti K."/>
            <person name="Bruns T.D."/>
            <person name="Grigoriev I.V."/>
        </authorList>
    </citation>
    <scope>NUCLEOTIDE SEQUENCE [LARGE SCALE GENOMIC DNA]</scope>
    <source>
        <strain evidence="2 3">CBS 144469</strain>
    </source>
</reference>
<protein>
    <submittedName>
        <fullName evidence="2">Uncharacterized protein</fullName>
    </submittedName>
</protein>
<gene>
    <name evidence="2" type="ORF">DFP72DRAFT_919070</name>
</gene>
<dbReference type="Proteomes" id="UP000521943">
    <property type="component" value="Unassembled WGS sequence"/>
</dbReference>
<feature type="compositionally biased region" description="Polar residues" evidence="1">
    <location>
        <begin position="116"/>
        <end position="125"/>
    </location>
</feature>
<proteinExistence type="predicted"/>